<keyword evidence="2" id="KW-1185">Reference proteome</keyword>
<gene>
    <name evidence="1" type="ORF">M9Y10_041993</name>
</gene>
<name>A0ABR2K5Z6_9EUKA</name>
<organism evidence="1 2">
    <name type="scientific">Tritrichomonas musculus</name>
    <dbReference type="NCBI Taxonomy" id="1915356"/>
    <lineage>
        <taxon>Eukaryota</taxon>
        <taxon>Metamonada</taxon>
        <taxon>Parabasalia</taxon>
        <taxon>Tritrichomonadida</taxon>
        <taxon>Tritrichomonadidae</taxon>
        <taxon>Tritrichomonas</taxon>
    </lineage>
</organism>
<evidence type="ECO:0000313" key="2">
    <source>
        <dbReference type="Proteomes" id="UP001470230"/>
    </source>
</evidence>
<accession>A0ABR2K5Z6</accession>
<comment type="caution">
    <text evidence="1">The sequence shown here is derived from an EMBL/GenBank/DDBJ whole genome shotgun (WGS) entry which is preliminary data.</text>
</comment>
<dbReference type="EMBL" id="JAPFFF010000007">
    <property type="protein sequence ID" value="KAK8886529.1"/>
    <property type="molecule type" value="Genomic_DNA"/>
</dbReference>
<sequence length="133" mass="15663">MLRFAAESLYSNGIYIYPNIIELFKINGFKGSSLFIDVIFNITENISKETNCDLKWLNHRSLRKSNIKDKNIIICFLLFLYHESFIKYLEDFLSKHEPNEEKIKSLISCLKHVVKNVPRNDSKNIPPLKKIKK</sequence>
<reference evidence="1 2" key="1">
    <citation type="submission" date="2024-04" db="EMBL/GenBank/DDBJ databases">
        <title>Tritrichomonas musculus Genome.</title>
        <authorList>
            <person name="Alves-Ferreira E."/>
            <person name="Grigg M."/>
            <person name="Lorenzi H."/>
            <person name="Galac M."/>
        </authorList>
    </citation>
    <scope>NUCLEOTIDE SEQUENCE [LARGE SCALE GENOMIC DNA]</scope>
    <source>
        <strain evidence="1 2">EAF2021</strain>
    </source>
</reference>
<protein>
    <submittedName>
        <fullName evidence="1">Uncharacterized protein</fullName>
    </submittedName>
</protein>
<evidence type="ECO:0000313" key="1">
    <source>
        <dbReference type="EMBL" id="KAK8886529.1"/>
    </source>
</evidence>
<dbReference type="Proteomes" id="UP001470230">
    <property type="component" value="Unassembled WGS sequence"/>
</dbReference>
<proteinExistence type="predicted"/>